<evidence type="ECO:0000313" key="1">
    <source>
        <dbReference type="EMBL" id="MBB6513220.1"/>
    </source>
</evidence>
<evidence type="ECO:0000313" key="2">
    <source>
        <dbReference type="Proteomes" id="UP000572212"/>
    </source>
</evidence>
<gene>
    <name evidence="1" type="ORF">GGQ92_002024</name>
</gene>
<dbReference type="AlphaFoldDB" id="A0A841RGH2"/>
<organism evidence="1 2">
    <name type="scientific">Gracilibacillus halotolerans</name>
    <dbReference type="NCBI Taxonomy" id="74386"/>
    <lineage>
        <taxon>Bacteria</taxon>
        <taxon>Bacillati</taxon>
        <taxon>Bacillota</taxon>
        <taxon>Bacilli</taxon>
        <taxon>Bacillales</taxon>
        <taxon>Bacillaceae</taxon>
        <taxon>Gracilibacillus</taxon>
    </lineage>
</organism>
<keyword evidence="2" id="KW-1185">Reference proteome</keyword>
<dbReference type="InterPro" id="IPR053161">
    <property type="entry name" value="Ulvan_degrading_GH"/>
</dbReference>
<name>A0A841RGH2_9BACI</name>
<dbReference type="InterPro" id="IPR008979">
    <property type="entry name" value="Galactose-bd-like_sf"/>
</dbReference>
<dbReference type="NCBIfam" id="NF045579">
    <property type="entry name" value="rhamnoside_JR"/>
    <property type="match status" value="1"/>
</dbReference>
<comment type="caution">
    <text evidence="1">The sequence shown here is derived from an EMBL/GenBank/DDBJ whole genome shotgun (WGS) entry which is preliminary data.</text>
</comment>
<dbReference type="PANTHER" id="PTHR36848">
    <property type="entry name" value="DNA-BINDING PROTEIN (PUTATIVE SECRETED PROTEIN)-RELATED"/>
    <property type="match status" value="1"/>
</dbReference>
<protein>
    <recommendedName>
        <fullName evidence="3">Glycosyl hydrolases family 2 sugar binding domain-containing protein</fullName>
    </recommendedName>
</protein>
<dbReference type="Gene3D" id="2.60.120.260">
    <property type="entry name" value="Galactose-binding domain-like"/>
    <property type="match status" value="1"/>
</dbReference>
<dbReference type="Proteomes" id="UP000572212">
    <property type="component" value="Unassembled WGS sequence"/>
</dbReference>
<dbReference type="EMBL" id="JACHON010000009">
    <property type="protein sequence ID" value="MBB6513220.1"/>
    <property type="molecule type" value="Genomic_DNA"/>
</dbReference>
<accession>A0A841RGH2</accession>
<dbReference type="RefSeq" id="WP_184248005.1">
    <property type="nucleotide sequence ID" value="NZ_BAAACU010000055.1"/>
</dbReference>
<reference evidence="1 2" key="1">
    <citation type="submission" date="2020-08" db="EMBL/GenBank/DDBJ databases">
        <title>Genomic Encyclopedia of Type Strains, Phase IV (KMG-IV): sequencing the most valuable type-strain genomes for metagenomic binning, comparative biology and taxonomic classification.</title>
        <authorList>
            <person name="Goeker M."/>
        </authorList>
    </citation>
    <scope>NUCLEOTIDE SEQUENCE [LARGE SCALE GENOMIC DNA]</scope>
    <source>
        <strain evidence="1 2">DSM 11805</strain>
    </source>
</reference>
<evidence type="ECO:0008006" key="3">
    <source>
        <dbReference type="Google" id="ProtNLM"/>
    </source>
</evidence>
<dbReference type="PANTHER" id="PTHR36848:SF2">
    <property type="entry name" value="SECRETED PROTEIN"/>
    <property type="match status" value="1"/>
</dbReference>
<dbReference type="SUPFAM" id="SSF49785">
    <property type="entry name" value="Galactose-binding domain-like"/>
    <property type="match status" value="1"/>
</dbReference>
<sequence length="841" mass="97508">MTTDRKIFKEFLNPGAAYTPIPFWFWNDQLDKKLLRQQIEGFQEKGVEGFVLHPRLGIPKDIEYLSDTFMEFVAFAVKEAHQRKMRVMLYDEAMYPSGAANGKVVELNPRFASRGLHATVYEEVQFPFSIKLEEDERIVAIFVLDKKEKEYDPGNILCIYPEQNNDSYTILNKQHGIQIESSEHHLMKNKQIIVLSEDYTNGTIRGIHYGQDDGEKYAPRSADLLNPEAVKAFIQLTHERYKEVVGEYFGNTIVAMFTDEPDITGRNSKPGYLAWTEGFEHELINEGYRYNDLLSLFFDSANAEQVRQDYDRAINERMLASYYIPISEWCLENNLDLTGHPEKSDDIGLLKAFHIPGQDVVWRWVAPENDKGITGPHSTAGKCGADAARHFGRRRNMNEYLGVCGKENTWNLSAADMKWYTDWLAVRGVNLFCPHAFYYSIDGVERSHERPPDVGPNNVWWPYYRLFSDYMKRLSWLMTDSVNEAKIGILTLNNQLPWKMARYFFENQMEFNYVHEDLFLLNKVKVIGNILKIEQQQYEVIILDDMQLEQFNPRVATVLYNFISQGGKVYVISSTLPIKQLKQIHYLSYDQLEKMGPFSRFQQIQLESRSSNIRVSKVWKGKQYFYFIVNEGEEPFSGNIQFSKDIPTEAWDAWTGKRHSLEFSENKTNLHLGYRESIILTSTINEEAPLRLDDSTKEVHTLEVQLVPSRKDGYWQYSGLQDWQETDELTYYSGAINYMLHFQWQAKKADMVVLDLGSVYEIAEVHINNQLVGVKMWAPYEFSIPKQYLRDGENEIVVRITNNSAVAMDQQPQPSGLIGPVKVKVIAQEGDLSHEENISSE</sequence>
<proteinExistence type="predicted"/>